<evidence type="ECO:0000256" key="1">
    <source>
        <dbReference type="SAM" id="MobiDB-lite"/>
    </source>
</evidence>
<keyword evidence="4" id="KW-1185">Reference proteome</keyword>
<feature type="transmembrane region" description="Helical" evidence="2">
    <location>
        <begin position="154"/>
        <end position="171"/>
    </location>
</feature>
<feature type="chain" id="PRO_5009307755" evidence="3">
    <location>
        <begin position="21"/>
        <end position="223"/>
    </location>
</feature>
<dbReference type="STRING" id="1561998.A0A1I7TKJ4"/>
<keyword evidence="3" id="KW-0732">Signal</keyword>
<name>A0A1I7TKJ4_9PELO</name>
<feature type="region of interest" description="Disordered" evidence="1">
    <location>
        <begin position="198"/>
        <end position="223"/>
    </location>
</feature>
<keyword evidence="2" id="KW-0812">Transmembrane</keyword>
<evidence type="ECO:0000256" key="2">
    <source>
        <dbReference type="SAM" id="Phobius"/>
    </source>
</evidence>
<keyword evidence="2" id="KW-0472">Membrane</keyword>
<dbReference type="AlphaFoldDB" id="A0A1I7TKJ4"/>
<dbReference type="Proteomes" id="UP000095282">
    <property type="component" value="Unplaced"/>
</dbReference>
<dbReference type="eggNOG" id="ENOG502TG4Z">
    <property type="taxonomic scope" value="Eukaryota"/>
</dbReference>
<sequence length="223" mass="25223">MRSFFLAALTITAVVSESVAKPLHSEPHRVDKKESIEHEISEALKDIDASRNMIRMTVHLNDTSEDIPESFFRDIGDAFSGMFSAIQNTHVPFFTQESIPVVNATSNQTGQDLLTRTRNELKEDIGVLQSRISNIRSDFNEWVISNEHQDFKSMLIGGLSAVIVLLAYYMIRNCCRRRSRLNHLAAFANDGFSAHHNDTESLLPTTKSNKRGRHYPSNSDEDI</sequence>
<reference evidence="5" key="1">
    <citation type="submission" date="2016-11" db="UniProtKB">
        <authorList>
            <consortium name="WormBaseParasite"/>
        </authorList>
    </citation>
    <scope>IDENTIFICATION</scope>
</reference>
<dbReference type="WBParaSite" id="Csp11.Scaffold627.g6818.t1">
    <property type="protein sequence ID" value="Csp11.Scaffold627.g6818.t1"/>
    <property type="gene ID" value="Csp11.Scaffold627.g6818"/>
</dbReference>
<accession>A0A1I7TKJ4</accession>
<proteinExistence type="predicted"/>
<organism evidence="4 5">
    <name type="scientific">Caenorhabditis tropicalis</name>
    <dbReference type="NCBI Taxonomy" id="1561998"/>
    <lineage>
        <taxon>Eukaryota</taxon>
        <taxon>Metazoa</taxon>
        <taxon>Ecdysozoa</taxon>
        <taxon>Nematoda</taxon>
        <taxon>Chromadorea</taxon>
        <taxon>Rhabditida</taxon>
        <taxon>Rhabditina</taxon>
        <taxon>Rhabditomorpha</taxon>
        <taxon>Rhabditoidea</taxon>
        <taxon>Rhabditidae</taxon>
        <taxon>Peloderinae</taxon>
        <taxon>Caenorhabditis</taxon>
    </lineage>
</organism>
<feature type="signal peptide" evidence="3">
    <location>
        <begin position="1"/>
        <end position="20"/>
    </location>
</feature>
<evidence type="ECO:0000313" key="4">
    <source>
        <dbReference type="Proteomes" id="UP000095282"/>
    </source>
</evidence>
<protein>
    <submittedName>
        <fullName evidence="5">Secreted protein</fullName>
    </submittedName>
</protein>
<evidence type="ECO:0000313" key="5">
    <source>
        <dbReference type="WBParaSite" id="Csp11.Scaffold627.g6818.t1"/>
    </source>
</evidence>
<evidence type="ECO:0000256" key="3">
    <source>
        <dbReference type="SAM" id="SignalP"/>
    </source>
</evidence>
<keyword evidence="2" id="KW-1133">Transmembrane helix</keyword>